<accession>A0ACC3CG42</accession>
<gene>
    <name evidence="1" type="ORF">I4F81_011381</name>
</gene>
<evidence type="ECO:0000313" key="1">
    <source>
        <dbReference type="EMBL" id="KAK1868899.1"/>
    </source>
</evidence>
<dbReference type="EMBL" id="CM020620">
    <property type="protein sequence ID" value="KAK1868899.1"/>
    <property type="molecule type" value="Genomic_DNA"/>
</dbReference>
<organism evidence="1 2">
    <name type="scientific">Pyropia yezoensis</name>
    <name type="common">Susabi-nori</name>
    <name type="synonym">Porphyra yezoensis</name>
    <dbReference type="NCBI Taxonomy" id="2788"/>
    <lineage>
        <taxon>Eukaryota</taxon>
        <taxon>Rhodophyta</taxon>
        <taxon>Bangiophyceae</taxon>
        <taxon>Bangiales</taxon>
        <taxon>Bangiaceae</taxon>
        <taxon>Pyropia</taxon>
    </lineage>
</organism>
<keyword evidence="2" id="KW-1185">Reference proteome</keyword>
<sequence>MPIPTTGTPIPTTGTPIPTTTTVATAIVTTVATFAMGVAVSVVINTRGQDAHVRVEGGFGQRIRWLLAVHERRQWGGTCRHRRHGSFDSRQQSALPLVGGCQVRRRNRHRNCPRVRHRPCRHHRRICTPPPPSACVRFAHRFSPVCCCGGGGRRRRRRRCHFGARGGAIERHPQRGGEKSQLPISRRHHHQPRVGGPTQ</sequence>
<dbReference type="Proteomes" id="UP000798662">
    <property type="component" value="Chromosome 3"/>
</dbReference>
<evidence type="ECO:0000313" key="2">
    <source>
        <dbReference type="Proteomes" id="UP000798662"/>
    </source>
</evidence>
<protein>
    <submittedName>
        <fullName evidence="1">Uncharacterized protein</fullName>
    </submittedName>
</protein>
<name>A0ACC3CG42_PYRYE</name>
<reference evidence="1" key="1">
    <citation type="submission" date="2019-11" db="EMBL/GenBank/DDBJ databases">
        <title>Nori genome reveals adaptations in red seaweeds to the harsh intertidal environment.</title>
        <authorList>
            <person name="Wang D."/>
            <person name="Mao Y."/>
        </authorList>
    </citation>
    <scope>NUCLEOTIDE SEQUENCE</scope>
    <source>
        <tissue evidence="1">Gametophyte</tissue>
    </source>
</reference>
<comment type="caution">
    <text evidence="1">The sequence shown here is derived from an EMBL/GenBank/DDBJ whole genome shotgun (WGS) entry which is preliminary data.</text>
</comment>
<proteinExistence type="predicted"/>